<dbReference type="CDD" id="cd00093">
    <property type="entry name" value="HTH_XRE"/>
    <property type="match status" value="1"/>
</dbReference>
<proteinExistence type="predicted"/>
<accession>A0ABR7EGM5</accession>
<dbReference type="Gene3D" id="1.10.260.40">
    <property type="entry name" value="lambda repressor-like DNA-binding domains"/>
    <property type="match status" value="1"/>
</dbReference>
<name>A0ABR7EGM5_9FIRM</name>
<dbReference type="Pfam" id="PF13443">
    <property type="entry name" value="HTH_26"/>
    <property type="match status" value="1"/>
</dbReference>
<comment type="caution">
    <text evidence="2">The sequence shown here is derived from an EMBL/GenBank/DDBJ whole genome shotgun (WGS) entry which is preliminary data.</text>
</comment>
<organism evidence="2 3">
    <name type="scientific">Christensenella tenuis</name>
    <dbReference type="NCBI Taxonomy" id="2763033"/>
    <lineage>
        <taxon>Bacteria</taxon>
        <taxon>Bacillati</taxon>
        <taxon>Bacillota</taxon>
        <taxon>Clostridia</taxon>
        <taxon>Christensenellales</taxon>
        <taxon>Christensenellaceae</taxon>
        <taxon>Christensenella</taxon>
    </lineage>
</organism>
<dbReference type="PROSITE" id="PS50943">
    <property type="entry name" value="HTH_CROC1"/>
    <property type="match status" value="1"/>
</dbReference>
<dbReference type="SUPFAM" id="SSF47413">
    <property type="entry name" value="lambda repressor-like DNA-binding domains"/>
    <property type="match status" value="1"/>
</dbReference>
<sequence length="132" mass="15283">MSDESKKYVGEFIAARLNELLADNKVKSRKTLSQLTGHGENLVSNLVNQKYNPTVVSIYDLCEFFGITLSDFFQIDYSKDKSAEAFLEMLKKEYEPEDITMMYDVYKNIGKDKMKAVLSSYSDYYNAKEHKK</sequence>
<dbReference type="RefSeq" id="WP_186858358.1">
    <property type="nucleotide sequence ID" value="NZ_JACOON010000006.1"/>
</dbReference>
<protein>
    <submittedName>
        <fullName evidence="2">Helix-turn-helix transcriptional regulator</fullName>
    </submittedName>
</protein>
<evidence type="ECO:0000313" key="3">
    <source>
        <dbReference type="Proteomes" id="UP000606889"/>
    </source>
</evidence>
<keyword evidence="3" id="KW-1185">Reference proteome</keyword>
<dbReference type="InterPro" id="IPR010982">
    <property type="entry name" value="Lambda_DNA-bd_dom_sf"/>
</dbReference>
<gene>
    <name evidence="2" type="ORF">H8S18_11170</name>
</gene>
<dbReference type="InterPro" id="IPR001387">
    <property type="entry name" value="Cro/C1-type_HTH"/>
</dbReference>
<evidence type="ECO:0000259" key="1">
    <source>
        <dbReference type="PROSITE" id="PS50943"/>
    </source>
</evidence>
<reference evidence="2 3" key="1">
    <citation type="submission" date="2020-08" db="EMBL/GenBank/DDBJ databases">
        <title>Genome public.</title>
        <authorList>
            <person name="Liu C."/>
            <person name="Sun Q."/>
        </authorList>
    </citation>
    <scope>NUCLEOTIDE SEQUENCE [LARGE SCALE GENOMIC DNA]</scope>
    <source>
        <strain evidence="2 3">NSJ-35</strain>
    </source>
</reference>
<feature type="domain" description="HTH cro/C1-type" evidence="1">
    <location>
        <begin position="28"/>
        <end position="72"/>
    </location>
</feature>
<evidence type="ECO:0000313" key="2">
    <source>
        <dbReference type="EMBL" id="MBC5648899.1"/>
    </source>
</evidence>
<dbReference type="Proteomes" id="UP000606889">
    <property type="component" value="Unassembled WGS sequence"/>
</dbReference>
<dbReference type="EMBL" id="JACOON010000006">
    <property type="protein sequence ID" value="MBC5648899.1"/>
    <property type="molecule type" value="Genomic_DNA"/>
</dbReference>